<dbReference type="AlphaFoldDB" id="A0A327R389"/>
<protein>
    <submittedName>
        <fullName evidence="1">N-acetylmuramoyl-L-alanine amidase</fullName>
    </submittedName>
</protein>
<gene>
    <name evidence="1" type="ORF">LV92_03013</name>
</gene>
<reference evidence="1 2" key="1">
    <citation type="submission" date="2018-06" db="EMBL/GenBank/DDBJ databases">
        <title>Genomic Encyclopedia of Archaeal and Bacterial Type Strains, Phase II (KMG-II): from individual species to whole genera.</title>
        <authorList>
            <person name="Goeker M."/>
        </authorList>
    </citation>
    <scope>NUCLEOTIDE SEQUENCE [LARGE SCALE GENOMIC DNA]</scope>
    <source>
        <strain evidence="1 2">DSM 23522</strain>
    </source>
</reference>
<evidence type="ECO:0000313" key="1">
    <source>
        <dbReference type="EMBL" id="RAJ10264.1"/>
    </source>
</evidence>
<comment type="caution">
    <text evidence="1">The sequence shown here is derived from an EMBL/GenBank/DDBJ whole genome shotgun (WGS) entry which is preliminary data.</text>
</comment>
<dbReference type="Gene3D" id="3.40.630.40">
    <property type="entry name" value="Zn-dependent exopeptidases"/>
    <property type="match status" value="1"/>
</dbReference>
<accession>A0A327R389</accession>
<dbReference type="EMBL" id="QLLN01000005">
    <property type="protein sequence ID" value="RAJ10264.1"/>
    <property type="molecule type" value="Genomic_DNA"/>
</dbReference>
<dbReference type="SUPFAM" id="SSF53187">
    <property type="entry name" value="Zn-dependent exopeptidases"/>
    <property type="match status" value="1"/>
</dbReference>
<evidence type="ECO:0000313" key="2">
    <source>
        <dbReference type="Proteomes" id="UP000249696"/>
    </source>
</evidence>
<keyword evidence="2" id="KW-1185">Reference proteome</keyword>
<name>A0A327R389_9FLAO</name>
<sequence>MKYANFQVLRETQYVCPVILLEVGFLSNREEAEHSIKVSSIRAYALVILNSIINS</sequence>
<proteinExistence type="predicted"/>
<dbReference type="Proteomes" id="UP000249696">
    <property type="component" value="Unassembled WGS sequence"/>
</dbReference>
<organism evidence="1 2">
    <name type="scientific">Arenibacter echinorum</name>
    <dbReference type="NCBI Taxonomy" id="440515"/>
    <lineage>
        <taxon>Bacteria</taxon>
        <taxon>Pseudomonadati</taxon>
        <taxon>Bacteroidota</taxon>
        <taxon>Flavobacteriia</taxon>
        <taxon>Flavobacteriales</taxon>
        <taxon>Flavobacteriaceae</taxon>
        <taxon>Arenibacter</taxon>
    </lineage>
</organism>